<reference evidence="2 3" key="1">
    <citation type="submission" date="2019-06" db="EMBL/GenBank/DDBJ databases">
        <title>Whole genome shotgun sequence of Brevibacillus reuszeri NBRC 15719.</title>
        <authorList>
            <person name="Hosoyama A."/>
            <person name="Uohara A."/>
            <person name="Ohji S."/>
            <person name="Ichikawa N."/>
        </authorList>
    </citation>
    <scope>NUCLEOTIDE SEQUENCE [LARGE SCALE GENOMIC DNA]</scope>
    <source>
        <strain evidence="2 3">NBRC 15719</strain>
    </source>
</reference>
<name>A0ABQ0TPA9_9BACL</name>
<feature type="region of interest" description="Disordered" evidence="1">
    <location>
        <begin position="28"/>
        <end position="55"/>
    </location>
</feature>
<keyword evidence="3" id="KW-1185">Reference proteome</keyword>
<comment type="caution">
    <text evidence="2">The sequence shown here is derived from an EMBL/GenBank/DDBJ whole genome shotgun (WGS) entry which is preliminary data.</text>
</comment>
<proteinExistence type="predicted"/>
<protein>
    <submittedName>
        <fullName evidence="2">Uncharacterized protein</fullName>
    </submittedName>
</protein>
<dbReference type="EMBL" id="BJON01000013">
    <property type="protein sequence ID" value="GED69757.1"/>
    <property type="molecule type" value="Genomic_DNA"/>
</dbReference>
<organism evidence="2 3">
    <name type="scientific">Brevibacillus reuszeri</name>
    <dbReference type="NCBI Taxonomy" id="54915"/>
    <lineage>
        <taxon>Bacteria</taxon>
        <taxon>Bacillati</taxon>
        <taxon>Bacillota</taxon>
        <taxon>Bacilli</taxon>
        <taxon>Bacillales</taxon>
        <taxon>Paenibacillaceae</taxon>
        <taxon>Brevibacillus</taxon>
    </lineage>
</organism>
<sequence>MVEIDLVDWDAVEMVSCGRTFLLREEGSFMKKGNEHPKDNNKGGRKEADLKEELR</sequence>
<evidence type="ECO:0000313" key="2">
    <source>
        <dbReference type="EMBL" id="GED69757.1"/>
    </source>
</evidence>
<evidence type="ECO:0000256" key="1">
    <source>
        <dbReference type="SAM" id="MobiDB-lite"/>
    </source>
</evidence>
<accession>A0ABQ0TPA9</accession>
<dbReference type="Proteomes" id="UP000319578">
    <property type="component" value="Unassembled WGS sequence"/>
</dbReference>
<gene>
    <name evidence="2" type="ORF">BRE01_34590</name>
</gene>
<dbReference type="RefSeq" id="WP_161807259.1">
    <property type="nucleotide sequence ID" value="NZ_BJON01000013.1"/>
</dbReference>
<evidence type="ECO:0000313" key="3">
    <source>
        <dbReference type="Proteomes" id="UP000319578"/>
    </source>
</evidence>